<comment type="caution">
    <text evidence="1">The sequence shown here is derived from an EMBL/GenBank/DDBJ whole genome shotgun (WGS) entry which is preliminary data.</text>
</comment>
<dbReference type="Proteomes" id="UP000824890">
    <property type="component" value="Unassembled WGS sequence"/>
</dbReference>
<dbReference type="EMBL" id="JAGKQM010000019">
    <property type="protein sequence ID" value="KAH0860131.1"/>
    <property type="molecule type" value="Genomic_DNA"/>
</dbReference>
<gene>
    <name evidence="1" type="ORF">HID58_088392</name>
</gene>
<name>A0ABQ7XW37_BRANA</name>
<evidence type="ECO:0000313" key="2">
    <source>
        <dbReference type="Proteomes" id="UP000824890"/>
    </source>
</evidence>
<protein>
    <submittedName>
        <fullName evidence="1">Uncharacterized protein</fullName>
    </submittedName>
</protein>
<organism evidence="1 2">
    <name type="scientific">Brassica napus</name>
    <name type="common">Rape</name>
    <dbReference type="NCBI Taxonomy" id="3708"/>
    <lineage>
        <taxon>Eukaryota</taxon>
        <taxon>Viridiplantae</taxon>
        <taxon>Streptophyta</taxon>
        <taxon>Embryophyta</taxon>
        <taxon>Tracheophyta</taxon>
        <taxon>Spermatophyta</taxon>
        <taxon>Magnoliopsida</taxon>
        <taxon>eudicotyledons</taxon>
        <taxon>Gunneridae</taxon>
        <taxon>Pentapetalae</taxon>
        <taxon>rosids</taxon>
        <taxon>malvids</taxon>
        <taxon>Brassicales</taxon>
        <taxon>Brassicaceae</taxon>
        <taxon>Brassiceae</taxon>
        <taxon>Brassica</taxon>
    </lineage>
</organism>
<accession>A0ABQ7XW37</accession>
<evidence type="ECO:0000313" key="1">
    <source>
        <dbReference type="EMBL" id="KAH0860131.1"/>
    </source>
</evidence>
<reference evidence="1 2" key="1">
    <citation type="submission" date="2021-05" db="EMBL/GenBank/DDBJ databases">
        <title>Genome Assembly of Synthetic Allotetraploid Brassica napus Reveals Homoeologous Exchanges between Subgenomes.</title>
        <authorList>
            <person name="Davis J.T."/>
        </authorList>
    </citation>
    <scope>NUCLEOTIDE SEQUENCE [LARGE SCALE GENOMIC DNA]</scope>
    <source>
        <strain evidence="2">cv. Da-Ae</strain>
        <tissue evidence="1">Seedling</tissue>
    </source>
</reference>
<proteinExistence type="predicted"/>
<keyword evidence="2" id="KW-1185">Reference proteome</keyword>
<sequence>METFEIRQMFFHLGAPPLRSLLTNTTLKIILVTADLDVRATNVRNGLVAEMTTRKYRKQHRFWFSDWKQKKEENPKAKAMKIIDCGIGKVVAMSSFRNKAKRILEFIEACSTVVSCCIDSLLLNYTEECRSSFSCLIAPEKSRSLYWKKVQEVKGNDGHGRVCCGLQVLGKVMILSK</sequence>